<keyword evidence="8" id="KW-0238">DNA-binding</keyword>
<gene>
    <name evidence="14" type="ORF">CFX0092_B0345</name>
</gene>
<sequence>MSNLDEANFDATATYCSPAANCSPAAQDYIRAIHQLGAQQDGRVTTSALAERLGVRPASVTAMLQKMAAAAPALVDYHKSHGARLTPEGETAALRVARCHRLLELYLHDKLGYGWDEVHAEADRLEHVVSAAMTERLAAALDHPTHDPHGHAIPAADLSYDPPAGRPLPELAAGEAATVQYVTDDDPAVLRALAATGLRPGATVVIARRDAARLWTAVNGHEPLALDTAAAHHVYVNQPEQTPSH</sequence>
<dbReference type="InterPro" id="IPR038157">
    <property type="entry name" value="FeoA_core_dom"/>
</dbReference>
<keyword evidence="7" id="KW-0805">Transcription regulation</keyword>
<organism evidence="14 15">
    <name type="scientific">Candidatus Promineifilum breve</name>
    <dbReference type="NCBI Taxonomy" id="1806508"/>
    <lineage>
        <taxon>Bacteria</taxon>
        <taxon>Bacillati</taxon>
        <taxon>Chloroflexota</taxon>
        <taxon>Ardenticatenia</taxon>
        <taxon>Candidatus Promineifilales</taxon>
        <taxon>Candidatus Promineifilaceae</taxon>
        <taxon>Candidatus Promineifilum</taxon>
    </lineage>
</organism>
<dbReference type="GO" id="GO:0003700">
    <property type="term" value="F:DNA-binding transcription factor activity"/>
    <property type="evidence" value="ECO:0007669"/>
    <property type="project" value="InterPro"/>
</dbReference>
<accession>A0A160T851</accession>
<dbReference type="InterPro" id="IPR036388">
    <property type="entry name" value="WH-like_DNA-bd_sf"/>
</dbReference>
<dbReference type="SMART" id="SM00529">
    <property type="entry name" value="HTH_DTXR"/>
    <property type="match status" value="1"/>
</dbReference>
<evidence type="ECO:0000256" key="8">
    <source>
        <dbReference type="ARBA" id="ARBA00023125"/>
    </source>
</evidence>
<dbReference type="Gene3D" id="1.10.60.10">
    <property type="entry name" value="Iron dependent repressor, metal binding and dimerisation domain"/>
    <property type="match status" value="1"/>
</dbReference>
<evidence type="ECO:0000259" key="13">
    <source>
        <dbReference type="PROSITE" id="PS50944"/>
    </source>
</evidence>
<dbReference type="InterPro" id="IPR007167">
    <property type="entry name" value="Fe-transptr_FeoA-like"/>
</dbReference>
<dbReference type="Pfam" id="PF02742">
    <property type="entry name" value="Fe_dep_repr_C"/>
    <property type="match status" value="1"/>
</dbReference>
<dbReference type="Pfam" id="PF01325">
    <property type="entry name" value="Fe_dep_repress"/>
    <property type="match status" value="1"/>
</dbReference>
<evidence type="ECO:0000256" key="3">
    <source>
        <dbReference type="ARBA" id="ARBA00011738"/>
    </source>
</evidence>
<evidence type="ECO:0000256" key="6">
    <source>
        <dbReference type="ARBA" id="ARBA00023004"/>
    </source>
</evidence>
<protein>
    <recommendedName>
        <fullName evidence="12">Manganese transport regulator</fullName>
    </recommendedName>
</protein>
<dbReference type="AlphaFoldDB" id="A0A160T851"/>
<dbReference type="PANTHER" id="PTHR33238:SF11">
    <property type="entry name" value="TRANSCRIPTIONAL REGULATOR MNTR"/>
    <property type="match status" value="1"/>
</dbReference>
<dbReference type="Proteomes" id="UP000215027">
    <property type="component" value="Chromosome II"/>
</dbReference>
<dbReference type="InterPro" id="IPR022689">
    <property type="entry name" value="Iron_dep_repressor"/>
</dbReference>
<dbReference type="SMART" id="SM00899">
    <property type="entry name" value="FeoA"/>
    <property type="match status" value="1"/>
</dbReference>
<keyword evidence="10" id="KW-0804">Transcription</keyword>
<comment type="similarity">
    <text evidence="2">Belongs to the DtxR/MntR family.</text>
</comment>
<comment type="subunit">
    <text evidence="3">Homodimer.</text>
</comment>
<evidence type="ECO:0000256" key="2">
    <source>
        <dbReference type="ARBA" id="ARBA00007871"/>
    </source>
</evidence>
<keyword evidence="6" id="KW-0408">Iron</keyword>
<evidence type="ECO:0000313" key="15">
    <source>
        <dbReference type="Proteomes" id="UP000215027"/>
    </source>
</evidence>
<dbReference type="GO" id="GO:0046983">
    <property type="term" value="F:protein dimerization activity"/>
    <property type="evidence" value="ECO:0007669"/>
    <property type="project" value="InterPro"/>
</dbReference>
<dbReference type="Gene3D" id="2.30.30.90">
    <property type="match status" value="1"/>
</dbReference>
<proteinExistence type="inferred from homology"/>
<dbReference type="InterPro" id="IPR022687">
    <property type="entry name" value="HTH_DTXR"/>
</dbReference>
<dbReference type="GO" id="GO:0046914">
    <property type="term" value="F:transition metal ion binding"/>
    <property type="evidence" value="ECO:0007669"/>
    <property type="project" value="InterPro"/>
</dbReference>
<dbReference type="KEGG" id="pbf:CFX0092_B0345"/>
<dbReference type="PROSITE" id="PS50944">
    <property type="entry name" value="HTH_DTXR"/>
    <property type="match status" value="1"/>
</dbReference>
<dbReference type="InterPro" id="IPR036421">
    <property type="entry name" value="Fe_dep_repressor_sf"/>
</dbReference>
<feature type="domain" description="HTH dtxR-type" evidence="13">
    <location>
        <begin position="22"/>
        <end position="86"/>
    </location>
</feature>
<evidence type="ECO:0000256" key="7">
    <source>
        <dbReference type="ARBA" id="ARBA00023015"/>
    </source>
</evidence>
<dbReference type="Gene3D" id="1.10.10.10">
    <property type="entry name" value="Winged helix-like DNA-binding domain superfamily/Winged helix DNA-binding domain"/>
    <property type="match status" value="1"/>
</dbReference>
<evidence type="ECO:0000256" key="4">
    <source>
        <dbReference type="ARBA" id="ARBA00022490"/>
    </source>
</evidence>
<comment type="subcellular location">
    <subcellularLocation>
        <location evidence="1">Cytoplasm</location>
    </subcellularLocation>
</comment>
<dbReference type="RefSeq" id="WP_095045230.1">
    <property type="nucleotide sequence ID" value="NZ_LN890656.1"/>
</dbReference>
<keyword evidence="5" id="KW-0678">Repressor</keyword>
<reference evidence="14" key="1">
    <citation type="submission" date="2016-01" db="EMBL/GenBank/DDBJ databases">
        <authorList>
            <person name="Mcilroy J.S."/>
            <person name="Karst M S."/>
            <person name="Albertsen M."/>
        </authorList>
    </citation>
    <scope>NUCLEOTIDE SEQUENCE</scope>
    <source>
        <strain evidence="14">Cfx-K</strain>
    </source>
</reference>
<keyword evidence="11" id="KW-0464">Manganese</keyword>
<keyword evidence="4" id="KW-0963">Cytoplasm</keyword>
<dbReference type="OrthoDB" id="9791355at2"/>
<dbReference type="GO" id="GO:0003677">
    <property type="term" value="F:DNA binding"/>
    <property type="evidence" value="ECO:0007669"/>
    <property type="project" value="UniProtKB-KW"/>
</dbReference>
<evidence type="ECO:0000256" key="11">
    <source>
        <dbReference type="ARBA" id="ARBA00023211"/>
    </source>
</evidence>
<evidence type="ECO:0000256" key="5">
    <source>
        <dbReference type="ARBA" id="ARBA00022491"/>
    </source>
</evidence>
<evidence type="ECO:0000256" key="9">
    <source>
        <dbReference type="ARBA" id="ARBA00023159"/>
    </source>
</evidence>
<dbReference type="GO" id="GO:0005737">
    <property type="term" value="C:cytoplasm"/>
    <property type="evidence" value="ECO:0007669"/>
    <property type="project" value="UniProtKB-SubCell"/>
</dbReference>
<dbReference type="Pfam" id="PF04023">
    <property type="entry name" value="FeoA"/>
    <property type="match status" value="1"/>
</dbReference>
<dbReference type="EMBL" id="LN890656">
    <property type="protein sequence ID" value="CUS05879.1"/>
    <property type="molecule type" value="Genomic_DNA"/>
</dbReference>
<dbReference type="PANTHER" id="PTHR33238">
    <property type="entry name" value="IRON (METAL) DEPENDENT REPRESSOR, DTXR FAMILY"/>
    <property type="match status" value="1"/>
</dbReference>
<dbReference type="SUPFAM" id="SSF50037">
    <property type="entry name" value="C-terminal domain of transcriptional repressors"/>
    <property type="match status" value="1"/>
</dbReference>
<dbReference type="SUPFAM" id="SSF47979">
    <property type="entry name" value="Iron-dependent repressor protein, dimerization domain"/>
    <property type="match status" value="1"/>
</dbReference>
<dbReference type="InterPro" id="IPR036390">
    <property type="entry name" value="WH_DNA-bd_sf"/>
</dbReference>
<keyword evidence="9" id="KW-0010">Activator</keyword>
<evidence type="ECO:0000256" key="10">
    <source>
        <dbReference type="ARBA" id="ARBA00023163"/>
    </source>
</evidence>
<evidence type="ECO:0000256" key="1">
    <source>
        <dbReference type="ARBA" id="ARBA00004496"/>
    </source>
</evidence>
<evidence type="ECO:0000313" key="14">
    <source>
        <dbReference type="EMBL" id="CUS05879.1"/>
    </source>
</evidence>
<dbReference type="InterPro" id="IPR008988">
    <property type="entry name" value="Transcriptional_repressor_C"/>
</dbReference>
<name>A0A160T851_9CHLR</name>
<dbReference type="InterPro" id="IPR001367">
    <property type="entry name" value="Fe_dep_repressor"/>
</dbReference>
<dbReference type="InterPro" id="IPR050536">
    <property type="entry name" value="DtxR_MntR_Metal-Reg"/>
</dbReference>
<keyword evidence="15" id="KW-1185">Reference proteome</keyword>
<dbReference type="SUPFAM" id="SSF46785">
    <property type="entry name" value="Winged helix' DNA-binding domain"/>
    <property type="match status" value="1"/>
</dbReference>
<evidence type="ECO:0000256" key="12">
    <source>
        <dbReference type="ARBA" id="ARBA00032593"/>
    </source>
</evidence>